<dbReference type="OrthoDB" id="5302289at2759"/>
<name>A0A9P9Y7W7_9HYPO</name>
<comment type="caution">
    <text evidence="2">The sequence shown here is derived from an EMBL/GenBank/DDBJ whole genome shotgun (WGS) entry which is preliminary data.</text>
</comment>
<feature type="region of interest" description="Disordered" evidence="1">
    <location>
        <begin position="26"/>
        <end position="62"/>
    </location>
</feature>
<evidence type="ECO:0000313" key="3">
    <source>
        <dbReference type="Proteomes" id="UP001055219"/>
    </source>
</evidence>
<dbReference type="AlphaFoldDB" id="A0A9P9Y7W7"/>
<sequence>MLALHPHHPHYNIGNEQQPHFYQAGLPHRSHSQSHYAQAQHQHQHQHQHHSHQHKAQRARSMPHRVYAEPALTRATSVASTASSATSNTSVSYASDPSVVQALEIARESPDGASDPTIGKILDSALGQIWSRVQAAPNTYVMTREEFSIFNYFQHRFVGNETAARARGRYWDHARG</sequence>
<reference evidence="2" key="1">
    <citation type="journal article" date="2021" name="J Fungi (Basel)">
        <title>Genomic and Metabolomic Analyses of the Marine Fungus Emericellopsis cladophorae: Insights into Saltwater Adaptability Mechanisms and Its Biosynthetic Potential.</title>
        <authorList>
            <person name="Goncalves M.F.M."/>
            <person name="Hilario S."/>
            <person name="Van de Peer Y."/>
            <person name="Esteves A.C."/>
            <person name="Alves A."/>
        </authorList>
    </citation>
    <scope>NUCLEOTIDE SEQUENCE</scope>
    <source>
        <strain evidence="2">MUM 19.33</strain>
    </source>
</reference>
<keyword evidence="3" id="KW-1185">Reference proteome</keyword>
<dbReference type="RefSeq" id="XP_051365295.1">
    <property type="nucleotide sequence ID" value="XM_051502920.1"/>
</dbReference>
<dbReference type="EMBL" id="JAGIXG020000004">
    <property type="protein sequence ID" value="KAI6784439.1"/>
    <property type="molecule type" value="Genomic_DNA"/>
</dbReference>
<evidence type="ECO:0000256" key="1">
    <source>
        <dbReference type="SAM" id="MobiDB-lite"/>
    </source>
</evidence>
<accession>A0A9P9Y7W7</accession>
<evidence type="ECO:0000313" key="2">
    <source>
        <dbReference type="EMBL" id="KAI6784439.1"/>
    </source>
</evidence>
<proteinExistence type="predicted"/>
<organism evidence="2 3">
    <name type="scientific">Emericellopsis cladophorae</name>
    <dbReference type="NCBI Taxonomy" id="2686198"/>
    <lineage>
        <taxon>Eukaryota</taxon>
        <taxon>Fungi</taxon>
        <taxon>Dikarya</taxon>
        <taxon>Ascomycota</taxon>
        <taxon>Pezizomycotina</taxon>
        <taxon>Sordariomycetes</taxon>
        <taxon>Hypocreomycetidae</taxon>
        <taxon>Hypocreales</taxon>
        <taxon>Bionectriaceae</taxon>
        <taxon>Emericellopsis</taxon>
    </lineage>
</organism>
<gene>
    <name evidence="2" type="ORF">J7T54_006484</name>
</gene>
<dbReference type="GeneID" id="75832962"/>
<dbReference type="Proteomes" id="UP001055219">
    <property type="component" value="Unassembled WGS sequence"/>
</dbReference>
<reference evidence="2" key="2">
    <citation type="submission" date="2022-07" db="EMBL/GenBank/DDBJ databases">
        <authorList>
            <person name="Goncalves M.F.M."/>
            <person name="Hilario S."/>
            <person name="Van De Peer Y."/>
            <person name="Esteves A.C."/>
            <person name="Alves A."/>
        </authorList>
    </citation>
    <scope>NUCLEOTIDE SEQUENCE</scope>
    <source>
        <strain evidence="2">MUM 19.33</strain>
    </source>
</reference>
<feature type="compositionally biased region" description="Basic residues" evidence="1">
    <location>
        <begin position="42"/>
        <end position="62"/>
    </location>
</feature>
<protein>
    <submittedName>
        <fullName evidence="2">Uncharacterized protein</fullName>
    </submittedName>
</protein>